<comment type="pathway">
    <text evidence="8">Amino-acid biosynthesis; L-lysine biosynthesis via DAP pathway; (S)-tetrahydrodipicolinate from L-aspartate: step 4/4.</text>
</comment>
<dbReference type="PANTHER" id="PTHR20836:SF0">
    <property type="entry name" value="4-HYDROXY-TETRAHYDRODIPICOLINATE REDUCTASE 1, CHLOROPLASTIC-RELATED"/>
    <property type="match status" value="1"/>
</dbReference>
<dbReference type="Pfam" id="PF05173">
    <property type="entry name" value="DapB_C"/>
    <property type="match status" value="1"/>
</dbReference>
<evidence type="ECO:0000256" key="10">
    <source>
        <dbReference type="ARBA" id="ARBA00049080"/>
    </source>
</evidence>
<dbReference type="NCBIfam" id="TIGR02130">
    <property type="entry name" value="dapB_plant"/>
    <property type="match status" value="1"/>
</dbReference>
<comment type="catalytic activity">
    <reaction evidence="10">
        <text>(S)-2,3,4,5-tetrahydrodipicolinate + NADP(+) + H2O = (2S,4S)-4-hydroxy-2,3,4,5-tetrahydrodipicolinate + NADPH + H(+)</text>
        <dbReference type="Rhea" id="RHEA:35331"/>
        <dbReference type="ChEBI" id="CHEBI:15377"/>
        <dbReference type="ChEBI" id="CHEBI:15378"/>
        <dbReference type="ChEBI" id="CHEBI:16845"/>
        <dbReference type="ChEBI" id="CHEBI:57783"/>
        <dbReference type="ChEBI" id="CHEBI:58349"/>
        <dbReference type="ChEBI" id="CHEBI:67139"/>
        <dbReference type="EC" id="1.17.1.8"/>
    </reaction>
</comment>
<dbReference type="AlphaFoldDB" id="A0A812LTM1"/>
<dbReference type="InterPro" id="IPR022663">
    <property type="entry name" value="DapB_C"/>
</dbReference>
<dbReference type="EC" id="1.17.1.8" evidence="9"/>
<organism evidence="14 15">
    <name type="scientific">Symbiodinium pilosum</name>
    <name type="common">Dinoflagellate</name>
    <dbReference type="NCBI Taxonomy" id="2952"/>
    <lineage>
        <taxon>Eukaryota</taxon>
        <taxon>Sar</taxon>
        <taxon>Alveolata</taxon>
        <taxon>Dinophyceae</taxon>
        <taxon>Suessiales</taxon>
        <taxon>Symbiodiniaceae</taxon>
        <taxon>Symbiodinium</taxon>
    </lineage>
</organism>
<evidence type="ECO:0000259" key="12">
    <source>
        <dbReference type="Pfam" id="PF01113"/>
    </source>
</evidence>
<evidence type="ECO:0000256" key="5">
    <source>
        <dbReference type="ARBA" id="ARBA00023002"/>
    </source>
</evidence>
<dbReference type="GO" id="GO:0008839">
    <property type="term" value="F:4-hydroxy-tetrahydrodipicolinate reductase"/>
    <property type="evidence" value="ECO:0007669"/>
    <property type="project" value="UniProtKB-EC"/>
</dbReference>
<evidence type="ECO:0000259" key="13">
    <source>
        <dbReference type="Pfam" id="PF05173"/>
    </source>
</evidence>
<comment type="caution">
    <text evidence="14">The sequence shown here is derived from an EMBL/GenBank/DDBJ whole genome shotgun (WGS) entry which is preliminary data.</text>
</comment>
<evidence type="ECO:0000256" key="2">
    <source>
        <dbReference type="ARBA" id="ARBA00022605"/>
    </source>
</evidence>
<name>A0A812LTM1_SYMPI</name>
<dbReference type="PANTHER" id="PTHR20836">
    <property type="entry name" value="DIHYDRODIPICOLINATE REDUCTASE"/>
    <property type="match status" value="1"/>
</dbReference>
<gene>
    <name evidence="14" type="primary">DAPB1</name>
    <name evidence="14" type="ORF">SPIL2461_LOCUS4743</name>
</gene>
<dbReference type="InterPro" id="IPR011859">
    <property type="entry name" value="Dihydrodipicolinate_Rdtase_pln"/>
</dbReference>
<feature type="domain" description="Dihydrodipicolinate reductase C-terminal" evidence="13">
    <location>
        <begin position="139"/>
        <end position="278"/>
    </location>
</feature>
<accession>A0A812LTM1</accession>
<evidence type="ECO:0000313" key="14">
    <source>
        <dbReference type="EMBL" id="CAE7249782.1"/>
    </source>
</evidence>
<comment type="similarity">
    <text evidence="1">Belongs to the DapB family.</text>
</comment>
<dbReference type="CDD" id="cd02274">
    <property type="entry name" value="DHDPR_N"/>
    <property type="match status" value="1"/>
</dbReference>
<keyword evidence="6" id="KW-0520">NAD</keyword>
<dbReference type="Gene3D" id="3.40.50.720">
    <property type="entry name" value="NAD(P)-binding Rossmann-like Domain"/>
    <property type="match status" value="1"/>
</dbReference>
<keyword evidence="5" id="KW-0560">Oxidoreductase</keyword>
<dbReference type="Proteomes" id="UP000649617">
    <property type="component" value="Unassembled WGS sequence"/>
</dbReference>
<keyword evidence="3" id="KW-0521">NADP</keyword>
<sequence>MAGVVVCVSGLPGAMGHEVSQACIRRGMTLAPVGLTGPGMPGQCEVVEAGSYPVKLVGSDQPAAQKQALEELKAAHGDKLVIIDFTHPSAVNANAELYAAAGVNFVFGTTGGDRDALMKSTEQSGVYAVIAPNMGKQIVALQATMERMARDFPGAFAGYKLEVTESHQKTKADTSGTAKDIVKSFQGLGVDAFSHEQITKLRDDASQRAFGVPEEFANGHAFHTYTLTSSDGSVQFQFKHNVCGRRTYGEGVADAVQFIASKAMEKSSKKVYNMIDILEAASQPSYFESHRCLDSC</sequence>
<dbReference type="GO" id="GO:0009089">
    <property type="term" value="P:lysine biosynthetic process via diaminopimelate"/>
    <property type="evidence" value="ECO:0007669"/>
    <property type="project" value="InterPro"/>
</dbReference>
<evidence type="ECO:0000256" key="3">
    <source>
        <dbReference type="ARBA" id="ARBA00022857"/>
    </source>
</evidence>
<evidence type="ECO:0000313" key="15">
    <source>
        <dbReference type="Proteomes" id="UP000649617"/>
    </source>
</evidence>
<dbReference type="PIRSF" id="PIRSF000161">
    <property type="entry name" value="DHPR"/>
    <property type="match status" value="1"/>
</dbReference>
<keyword evidence="15" id="KW-1185">Reference proteome</keyword>
<keyword evidence="4" id="KW-0220">Diaminopimelate biosynthesis</keyword>
<dbReference type="SUPFAM" id="SSF51735">
    <property type="entry name" value="NAD(P)-binding Rossmann-fold domains"/>
    <property type="match status" value="1"/>
</dbReference>
<dbReference type="OrthoDB" id="10259487at2759"/>
<comment type="catalytic activity">
    <reaction evidence="11">
        <text>(S)-2,3,4,5-tetrahydrodipicolinate + NAD(+) + H2O = (2S,4S)-4-hydroxy-2,3,4,5-tetrahydrodipicolinate + NADH + H(+)</text>
        <dbReference type="Rhea" id="RHEA:35323"/>
        <dbReference type="ChEBI" id="CHEBI:15377"/>
        <dbReference type="ChEBI" id="CHEBI:15378"/>
        <dbReference type="ChEBI" id="CHEBI:16845"/>
        <dbReference type="ChEBI" id="CHEBI:57540"/>
        <dbReference type="ChEBI" id="CHEBI:57945"/>
        <dbReference type="ChEBI" id="CHEBI:67139"/>
        <dbReference type="EC" id="1.17.1.8"/>
    </reaction>
</comment>
<dbReference type="InterPro" id="IPR000846">
    <property type="entry name" value="DapB_N"/>
</dbReference>
<dbReference type="Pfam" id="PF01113">
    <property type="entry name" value="DapB_N"/>
    <property type="match status" value="1"/>
</dbReference>
<dbReference type="EMBL" id="CAJNIZ010006406">
    <property type="protein sequence ID" value="CAE7249782.1"/>
    <property type="molecule type" value="Genomic_DNA"/>
</dbReference>
<dbReference type="GO" id="GO:0070402">
    <property type="term" value="F:NADPH binding"/>
    <property type="evidence" value="ECO:0007669"/>
    <property type="project" value="InterPro"/>
</dbReference>
<dbReference type="GO" id="GO:0019877">
    <property type="term" value="P:diaminopimelate biosynthetic process"/>
    <property type="evidence" value="ECO:0007669"/>
    <property type="project" value="UniProtKB-KW"/>
</dbReference>
<evidence type="ECO:0000256" key="9">
    <source>
        <dbReference type="ARBA" id="ARBA00038983"/>
    </source>
</evidence>
<keyword evidence="2" id="KW-0028">Amino-acid biosynthesis</keyword>
<feature type="domain" description="Dihydrodipicolinate reductase N-terminal" evidence="12">
    <location>
        <begin position="6"/>
        <end position="134"/>
    </location>
</feature>
<keyword evidence="7" id="KW-0457">Lysine biosynthesis</keyword>
<dbReference type="GO" id="GO:0009570">
    <property type="term" value="C:chloroplast stroma"/>
    <property type="evidence" value="ECO:0007669"/>
    <property type="project" value="TreeGrafter"/>
</dbReference>
<evidence type="ECO:0000256" key="6">
    <source>
        <dbReference type="ARBA" id="ARBA00023027"/>
    </source>
</evidence>
<evidence type="ECO:0000256" key="4">
    <source>
        <dbReference type="ARBA" id="ARBA00022915"/>
    </source>
</evidence>
<evidence type="ECO:0000256" key="1">
    <source>
        <dbReference type="ARBA" id="ARBA00006642"/>
    </source>
</evidence>
<evidence type="ECO:0000256" key="7">
    <source>
        <dbReference type="ARBA" id="ARBA00023154"/>
    </source>
</evidence>
<reference evidence="14" key="1">
    <citation type="submission" date="2021-02" db="EMBL/GenBank/DDBJ databases">
        <authorList>
            <person name="Dougan E. K."/>
            <person name="Rhodes N."/>
            <person name="Thang M."/>
            <person name="Chan C."/>
        </authorList>
    </citation>
    <scope>NUCLEOTIDE SEQUENCE</scope>
</reference>
<evidence type="ECO:0000256" key="11">
    <source>
        <dbReference type="ARBA" id="ARBA00049396"/>
    </source>
</evidence>
<dbReference type="InterPro" id="IPR036291">
    <property type="entry name" value="NAD(P)-bd_dom_sf"/>
</dbReference>
<dbReference type="InterPro" id="IPR023940">
    <property type="entry name" value="DHDPR_bac"/>
</dbReference>
<proteinExistence type="inferred from homology"/>
<protein>
    <recommendedName>
        <fullName evidence="9">4-hydroxy-tetrahydrodipicolinate reductase</fullName>
        <ecNumber evidence="9">1.17.1.8</ecNumber>
    </recommendedName>
</protein>
<dbReference type="Gene3D" id="3.30.360.10">
    <property type="entry name" value="Dihydrodipicolinate Reductase, domain 2"/>
    <property type="match status" value="1"/>
</dbReference>
<evidence type="ECO:0000256" key="8">
    <source>
        <dbReference type="ARBA" id="ARBA00037922"/>
    </source>
</evidence>